<dbReference type="GO" id="GO:0060429">
    <property type="term" value="P:epithelium development"/>
    <property type="evidence" value="ECO:0000318"/>
    <property type="project" value="GO_Central"/>
</dbReference>
<dbReference type="Gene3D" id="2.60.40.10">
    <property type="entry name" value="Immunoglobulins"/>
    <property type="match status" value="1"/>
</dbReference>
<feature type="domain" description="MANSC" evidence="13">
    <location>
        <begin position="39"/>
        <end position="117"/>
    </location>
</feature>
<dbReference type="GO" id="GO:0004867">
    <property type="term" value="F:serine-type endopeptidase inhibitor activity"/>
    <property type="evidence" value="ECO:0000318"/>
    <property type="project" value="GO_Central"/>
</dbReference>
<proteinExistence type="evidence at protein level"/>
<reference evidence="16" key="4">
    <citation type="journal article" date="2010" name="Thromb. Haemost.">
        <title>Skin exposure to micro- and nano-particles can cause haemostasis in zebrafish larvae.</title>
        <authorList>
            <person name="McLeish J.A."/>
            <person name="Chico T.J."/>
            <person name="Taylor H.B."/>
            <person name="Tucker C."/>
            <person name="Donaldson K."/>
            <person name="Brown S.B."/>
        </authorList>
    </citation>
    <scope>NUCLEOTIDE SEQUENCE</scope>
</reference>
<dbReference type="InterPro" id="IPR020901">
    <property type="entry name" value="Prtase_inh_Kunz-CS"/>
</dbReference>
<keyword evidence="15" id="KW-1185">Reference proteome</keyword>
<dbReference type="PROSITE" id="PS00280">
    <property type="entry name" value="BPTI_KUNITZ_1"/>
    <property type="match status" value="2"/>
</dbReference>
<evidence type="ECO:0000256" key="9">
    <source>
        <dbReference type="SAM" id="MobiDB-lite"/>
    </source>
</evidence>
<evidence type="ECO:0000256" key="7">
    <source>
        <dbReference type="ARBA" id="ARBA00023180"/>
    </source>
</evidence>
<sequence>MGSWCFLLVSLIFICGVYGGETQSSEQNQQCVETFHHPGRENFVLHTEESIEAGAVFLANPSVAHEDACMAACCKDARCNLALVENQASDNNCFLFNCLYKHRFVCKFTPKQGFTNYILSSVYEKYLSGRKSEGKDSPPIANAGRDVVVQPNEDVLLNGNESWDDKEIVNYEWSLTRGNKSVHMEKTNFRDQIRVSNLIPGVYEFKLTVTDSADQSDSAQVIVLVLTSEQSERHCLTPKKTGPCRASFIRWNYNAASRRCEQFIFGGCMENSNNYLSETECQNACENTTVRAGGVTRKVPVEDCSSPCGVDSFKCSSGCCVKKEFECDGHQECSDGSDEKNCQQLNESLTRLLNIEVNKKAHCTDPPATGPCRAHFHHWYYDPLSKKCHSFTYGGCDGNRNNFETADKCMKNCSGVTDKDVFARGLLVRGEELGESQSASVALAVVLAVAILAVLAVLGYFYLKNRRKHQHQRVATSNPPVGGSEDDQQMVYSSTTAKA</sequence>
<evidence type="ECO:0000313" key="16">
    <source>
        <dbReference type="RefSeq" id="NP_001104693.1"/>
    </source>
</evidence>
<keyword evidence="4 10" id="KW-1133">Transmembrane helix</keyword>
<dbReference type="Pfam" id="PF00057">
    <property type="entry name" value="Ldl_recept_a"/>
    <property type="match status" value="1"/>
</dbReference>
<dbReference type="CDD" id="cd00146">
    <property type="entry name" value="PKD"/>
    <property type="match status" value="1"/>
</dbReference>
<keyword evidence="5 10" id="KW-0472">Membrane</keyword>
<dbReference type="FunFam" id="4.10.410.10:FF:000006">
    <property type="entry name" value="Serine peptidase inhibitor, Kunitz type 1"/>
    <property type="match status" value="1"/>
</dbReference>
<feature type="disulfide bond" evidence="8">
    <location>
        <begin position="315"/>
        <end position="333"/>
    </location>
</feature>
<dbReference type="SMART" id="SM00131">
    <property type="entry name" value="KU"/>
    <property type="match status" value="2"/>
</dbReference>
<feature type="signal peptide" evidence="11">
    <location>
        <begin position="1"/>
        <end position="19"/>
    </location>
</feature>
<evidence type="ECO:0000313" key="15">
    <source>
        <dbReference type="Proteomes" id="UP000000437"/>
    </source>
</evidence>
<feature type="disulfide bond" evidence="8">
    <location>
        <begin position="327"/>
        <end position="342"/>
    </location>
</feature>
<dbReference type="Gene3D" id="4.10.410.10">
    <property type="entry name" value="Pancreatic trypsin inhibitor Kunitz domain"/>
    <property type="match status" value="2"/>
</dbReference>
<protein>
    <submittedName>
        <fullName evidence="16">Kunitz-type protease inhibitor 1b precursor</fullName>
    </submittedName>
    <submittedName>
        <fullName evidence="14">Spint1b protein</fullName>
    </submittedName>
</protein>
<reference evidence="16" key="1">
    <citation type="journal article" date="2004" name="Development">
        <title>Met and Hgf signaling controls hypaxial muscle and lateral line development in the zebrafish.</title>
        <authorList>
            <person name="Haines L."/>
            <person name="Neyt C."/>
            <person name="Gautier P."/>
            <person name="Keenan D.G."/>
            <person name="Bryson-Richardson R.J."/>
            <person name="Hollway G.E."/>
            <person name="Cole N.J."/>
            <person name="Currie P.D."/>
        </authorList>
    </citation>
    <scope>NUCLEOTIDE SEQUENCE</scope>
</reference>
<evidence type="ECO:0000256" key="8">
    <source>
        <dbReference type="PROSITE-ProRule" id="PRU00124"/>
    </source>
</evidence>
<keyword evidence="2 10" id="KW-0812">Transmembrane</keyword>
<dbReference type="AlphaFoldDB" id="A9JR82"/>
<evidence type="ECO:0000256" key="5">
    <source>
        <dbReference type="ARBA" id="ARBA00023136"/>
    </source>
</evidence>
<dbReference type="EMBL" id="BC155551">
    <property type="protein sequence ID" value="AAI55552.1"/>
    <property type="molecule type" value="mRNA"/>
</dbReference>
<feature type="disulfide bond" evidence="8">
    <location>
        <begin position="308"/>
        <end position="320"/>
    </location>
</feature>
<dbReference type="InterPro" id="IPR036880">
    <property type="entry name" value="Kunitz_BPTI_sf"/>
</dbReference>
<dbReference type="RefSeq" id="NP_001104693.1">
    <property type="nucleotide sequence ID" value="NM_001111223.1"/>
</dbReference>
<dbReference type="PROSITE" id="PS50068">
    <property type="entry name" value="LDLRA_2"/>
    <property type="match status" value="1"/>
</dbReference>
<dbReference type="SUPFAM" id="SSF57362">
    <property type="entry name" value="BPTI-like"/>
    <property type="match status" value="2"/>
</dbReference>
<evidence type="ECO:0000259" key="12">
    <source>
        <dbReference type="PROSITE" id="PS50279"/>
    </source>
</evidence>
<feature type="transmembrane region" description="Helical" evidence="10">
    <location>
        <begin position="441"/>
        <end position="463"/>
    </location>
</feature>
<evidence type="ECO:0000256" key="2">
    <source>
        <dbReference type="ARBA" id="ARBA00022692"/>
    </source>
</evidence>
<reference evidence="14" key="3">
    <citation type="submission" date="2007-12" db="EMBL/GenBank/DDBJ databases">
        <authorList>
            <consortium name="NIH - Zebrafish Gene Collection (ZGC) project"/>
        </authorList>
    </citation>
    <scope>NUCLEOTIDE SEQUENCE [LARGE SCALE MRNA]</scope>
    <source>
        <tissue evidence="14">Whole body</tissue>
    </source>
</reference>
<dbReference type="Proteomes" id="UP000000437">
    <property type="component" value="Chromosome 20"/>
</dbReference>
<evidence type="ECO:0007829" key="18">
    <source>
        <dbReference type="PeptideAtlas" id="A9JR82"/>
    </source>
</evidence>
<reference evidence="16" key="7">
    <citation type="journal article" date="2016" name="BMC Genomics">
        <title>Gene evolution and gene expression after whole genome duplication in fish: the PhyloFish database.</title>
        <authorList>
            <person name="Pasquier J."/>
            <person name="Cabau C."/>
            <person name="Nguyen T."/>
            <person name="Jouanno E."/>
            <person name="Severac D."/>
            <person name="Braasch I."/>
            <person name="Journot L."/>
            <person name="Pontarotti P."/>
            <person name="Klopp C."/>
            <person name="Postlethwait J.H."/>
            <person name="Guiguen Y."/>
            <person name="Bobe J."/>
        </authorList>
    </citation>
    <scope>NUCLEOTIDE SEQUENCE</scope>
</reference>
<dbReference type="SUPFAM" id="SSF57424">
    <property type="entry name" value="LDL receptor-like module"/>
    <property type="match status" value="1"/>
</dbReference>
<dbReference type="KEGG" id="dre:797346"/>
<feature type="domain" description="BPTI/Kunitz inhibitor" evidence="12">
    <location>
        <begin position="235"/>
        <end position="285"/>
    </location>
</feature>
<dbReference type="InterPro" id="IPR013980">
    <property type="entry name" value="MANSC_dom"/>
</dbReference>
<dbReference type="PANTHER" id="PTHR46750">
    <property type="entry name" value="KUNITZ-TYPE PROTEASE INHIBITOR 1"/>
    <property type="match status" value="1"/>
</dbReference>
<evidence type="ECO:0000259" key="13">
    <source>
        <dbReference type="PROSITE" id="PS50986"/>
    </source>
</evidence>
<evidence type="ECO:0000313" key="17">
    <source>
        <dbReference type="ZFIN" id="ZDB-GENE-071218-1"/>
    </source>
</evidence>
<keyword evidence="3 11" id="KW-0732">Signal</keyword>
<dbReference type="Gene3D" id="4.10.400.10">
    <property type="entry name" value="Low-density Lipoprotein Receptor"/>
    <property type="match status" value="1"/>
</dbReference>
<dbReference type="CDD" id="cd00112">
    <property type="entry name" value="LDLa"/>
    <property type="match status" value="1"/>
</dbReference>
<keyword evidence="6 8" id="KW-1015">Disulfide bond</keyword>
<reference evidence="16" key="8">
    <citation type="journal article" date="2021" name="Nat. Commun.">
        <title>Reinforcing one-carbon metabolism via folic acid/Folr1 promotes beta-cell differentiation.</title>
        <authorList>
            <person name="Karampelias C."/>
            <person name="Rezanejad H."/>
            <person name="Rosko M."/>
            <person name="Duan L."/>
            <person name="Lu J."/>
            <person name="Pazzagli L."/>
            <person name="Bertolino P."/>
            <person name="Cesta C.E."/>
            <person name="Liu X."/>
            <person name="Korbutt G.S."/>
            <person name="Andersson O."/>
        </authorList>
    </citation>
    <scope>NUCLEOTIDE SEQUENCE</scope>
</reference>
<feature type="domain" description="BPTI/Kunitz inhibitor" evidence="12">
    <location>
        <begin position="363"/>
        <end position="413"/>
    </location>
</feature>
<gene>
    <name evidence="14 16 17" type="primary">spint1b</name>
</gene>
<dbReference type="InterPro" id="IPR011106">
    <property type="entry name" value="MANSC_N"/>
</dbReference>
<dbReference type="InterPro" id="IPR023415">
    <property type="entry name" value="LDLR_class-A_CS"/>
</dbReference>
<reference evidence="16" key="9">
    <citation type="submission" date="2025-04" db="UniProtKB">
        <authorList>
            <consortium name="RefSeq"/>
        </authorList>
    </citation>
    <scope>IDENTIFICATION</scope>
</reference>
<dbReference type="AGR" id="ZFIN:ZDB-GENE-071218-1"/>
<dbReference type="InterPro" id="IPR002172">
    <property type="entry name" value="LDrepeatLR_classA_rpt"/>
</dbReference>
<dbReference type="CDD" id="cd22623">
    <property type="entry name" value="Kunitz_HAI1_1-like"/>
    <property type="match status" value="1"/>
</dbReference>
<dbReference type="InterPro" id="IPR013783">
    <property type="entry name" value="Ig-like_fold"/>
</dbReference>
<dbReference type="GO" id="GO:0005886">
    <property type="term" value="C:plasma membrane"/>
    <property type="evidence" value="ECO:0000318"/>
    <property type="project" value="GO_Central"/>
</dbReference>
<dbReference type="SMART" id="SM00192">
    <property type="entry name" value="LDLa"/>
    <property type="match status" value="1"/>
</dbReference>
<keyword evidence="16" id="KW-0646">Protease inhibitor</keyword>
<dbReference type="Pfam" id="PF07502">
    <property type="entry name" value="MANEC"/>
    <property type="match status" value="1"/>
</dbReference>
<dbReference type="CTD" id="797346"/>
<keyword evidence="18" id="KW-1267">Proteomics identification</keyword>
<dbReference type="SMART" id="SM00765">
    <property type="entry name" value="MANEC"/>
    <property type="match status" value="1"/>
</dbReference>
<dbReference type="GO" id="GO:0030198">
    <property type="term" value="P:extracellular matrix organization"/>
    <property type="evidence" value="ECO:0000318"/>
    <property type="project" value="GO_Central"/>
</dbReference>
<dbReference type="PROSITE" id="PS50279">
    <property type="entry name" value="BPTI_KUNITZ_2"/>
    <property type="match status" value="2"/>
</dbReference>
<reference evidence="16" key="6">
    <citation type="journal article" date="2015" name="Nat. Commun.">
        <title>RFX transcription factors are essential for hearing in mice.</title>
        <authorList>
            <person name="Elkon R."/>
            <person name="Milon B."/>
            <person name="Morrison L."/>
            <person name="Shah M."/>
            <person name="Vijayakumar S."/>
            <person name="Racherla M."/>
            <person name="Leitch C.C."/>
            <person name="Silipino L."/>
            <person name="Hadi S."/>
            <person name="Weiss-Gayet M."/>
            <person name="Barras E."/>
            <person name="Schmid C.D."/>
            <person name="Ait-Lounis A."/>
            <person name="Barnes A."/>
            <person name="Song Y."/>
            <person name="Eisenman D.J."/>
            <person name="Eliyahu E."/>
            <person name="Frolenkov G.I."/>
            <person name="Strome S.E."/>
            <person name="Durand B."/>
            <person name="Zaghloul N.A."/>
            <person name="Jones S.M."/>
            <person name="Reith W."/>
            <person name="Hertzano R."/>
        </authorList>
    </citation>
    <scope>NUCLEOTIDE SEQUENCE</scope>
</reference>
<feature type="region of interest" description="Disordered" evidence="9">
    <location>
        <begin position="472"/>
        <end position="499"/>
    </location>
</feature>
<feature type="chain" id="PRO_5035034922" evidence="11 16">
    <location>
        <begin position="20"/>
        <end position="499"/>
    </location>
</feature>
<dbReference type="SUPFAM" id="SSF49299">
    <property type="entry name" value="PKD domain"/>
    <property type="match status" value="1"/>
</dbReference>
<dbReference type="InterPro" id="IPR035986">
    <property type="entry name" value="PKD_dom_sf"/>
</dbReference>
<accession>A9JR82</accession>
<dbReference type="ZFIN" id="ZDB-GENE-071218-1">
    <property type="gene designation" value="spint1b"/>
</dbReference>
<dbReference type="PANTHER" id="PTHR46750:SF1">
    <property type="entry name" value="KUNITZ-TYPE PROTEASE INHIBITOR 1"/>
    <property type="match status" value="1"/>
</dbReference>
<dbReference type="Pfam" id="PF22352">
    <property type="entry name" value="K319L-like_PKD"/>
    <property type="match status" value="1"/>
</dbReference>
<name>A9JR82_DANRE</name>
<dbReference type="PROSITE" id="PS50986">
    <property type="entry name" value="MANSC"/>
    <property type="match status" value="1"/>
</dbReference>
<dbReference type="InterPro" id="IPR036055">
    <property type="entry name" value="LDL_receptor-like_sf"/>
</dbReference>
<reference evidence="15" key="5">
    <citation type="journal article" date="2013" name="Nature">
        <title>The zebrafish reference genome sequence and its relationship to the human genome.</title>
        <authorList>
            <consortium name="Genome Reference Consortium Zebrafish"/>
            <person name="Howe K."/>
            <person name="Clark M.D."/>
            <person name="Torroja C.F."/>
            <person name="Torrance J."/>
            <person name="Berthelot C."/>
            <person name="Muffato M."/>
            <person name="Collins J.E."/>
            <person name="Humphray S."/>
            <person name="McLaren K."/>
            <person name="Matthews L."/>
            <person name="McLaren S."/>
            <person name="Sealy I."/>
            <person name="Caccamo M."/>
            <person name="Churcher C."/>
            <person name="Scott C."/>
            <person name="Barrett J.C."/>
            <person name="Koch R."/>
            <person name="Rauch G.J."/>
            <person name="White S."/>
            <person name="Chow W."/>
            <person name="Kilian B."/>
            <person name="Quintais L.T."/>
            <person name="Guerra-Assuncao J.A."/>
            <person name="Zhou Y."/>
            <person name="Gu Y."/>
            <person name="Yen J."/>
            <person name="Vogel J.H."/>
            <person name="Eyre T."/>
            <person name="Redmond S."/>
            <person name="Banerjee R."/>
            <person name="Chi J."/>
            <person name="Fu B."/>
            <person name="Langley E."/>
            <person name="Maguire S.F."/>
            <person name="Laird G.K."/>
            <person name="Lloyd D."/>
            <person name="Kenyon E."/>
            <person name="Donaldson S."/>
            <person name="Sehra H."/>
            <person name="Almeida-King J."/>
            <person name="Loveland J."/>
            <person name="Trevanion S."/>
            <person name="Jones M."/>
            <person name="Quail M."/>
            <person name="Willey D."/>
            <person name="Hunt A."/>
            <person name="Burton J."/>
            <person name="Sims S."/>
            <person name="McLay K."/>
            <person name="Plumb B."/>
            <person name="Davis J."/>
            <person name="Clee C."/>
            <person name="Oliver K."/>
            <person name="Clark R."/>
            <person name="Riddle C."/>
            <person name="Elliot D."/>
            <person name="Eliott D."/>
            <person name="Threadgold G."/>
            <person name="Harden G."/>
            <person name="Ware D."/>
            <person name="Begum S."/>
            <person name="Mortimore B."/>
            <person name="Mortimer B."/>
            <person name="Kerry G."/>
            <person name="Heath P."/>
            <person name="Phillimore B."/>
            <person name="Tracey A."/>
            <person name="Corby N."/>
            <person name="Dunn M."/>
            <person name="Johnson C."/>
            <person name="Wood J."/>
            <person name="Clark S."/>
            <person name="Pelan S."/>
            <person name="Griffiths G."/>
            <person name="Smith M."/>
            <person name="Glithero R."/>
            <person name="Howden P."/>
            <person name="Barker N."/>
            <person name="Lloyd C."/>
            <person name="Stevens C."/>
            <person name="Harley J."/>
            <person name="Holt K."/>
            <person name="Panagiotidis G."/>
            <person name="Lovell J."/>
            <person name="Beasley H."/>
            <person name="Henderson C."/>
            <person name="Gordon D."/>
            <person name="Auger K."/>
            <person name="Wright D."/>
            <person name="Collins J."/>
            <person name="Raisen C."/>
            <person name="Dyer L."/>
            <person name="Leung K."/>
            <person name="Robertson L."/>
            <person name="Ambridge K."/>
            <person name="Leongamornlert D."/>
            <person name="McGuire S."/>
            <person name="Gilderthorp R."/>
            <person name="Griffiths C."/>
            <person name="Manthravadi D."/>
            <person name="Nichol S."/>
            <person name="Barker G."/>
            <person name="Whitehead S."/>
            <person name="Kay M."/>
            <person name="Brown J."/>
            <person name="Murnane C."/>
            <person name="Gray E."/>
            <person name="Humphries M."/>
            <person name="Sycamore N."/>
            <person name="Barker D."/>
            <person name="Saunders D."/>
            <person name="Wallis J."/>
            <person name="Babbage A."/>
            <person name="Hammond S."/>
            <person name="Mashreghi-Mohammadi M."/>
            <person name="Barr L."/>
            <person name="Martin S."/>
            <person name="Wray P."/>
            <person name="Ellington A."/>
            <person name="Matthews N."/>
            <person name="Ellwood M."/>
            <person name="Woodmansey R."/>
            <person name="Clark G."/>
            <person name="Cooper J."/>
            <person name="Cooper J."/>
            <person name="Tromans A."/>
            <person name="Grafham D."/>
            <person name="Skuce C."/>
            <person name="Pandian R."/>
            <person name="Andrews R."/>
            <person name="Harrison E."/>
            <person name="Kimberley A."/>
            <person name="Garnett J."/>
            <person name="Fosker N."/>
            <person name="Hall R."/>
            <person name="Garner P."/>
            <person name="Kelly D."/>
            <person name="Bird C."/>
            <person name="Palmer S."/>
            <person name="Gehring I."/>
            <person name="Berger A."/>
            <person name="Dooley C.M."/>
            <person name="Ersan-Urun Z."/>
            <person name="Eser C."/>
            <person name="Geiger H."/>
            <person name="Geisler M."/>
            <person name="Karotki L."/>
            <person name="Kirn A."/>
            <person name="Konantz J."/>
            <person name="Konantz M."/>
            <person name="Oberlander M."/>
            <person name="Rudolph-Geiger S."/>
            <person name="Teucke M."/>
            <person name="Lanz C."/>
            <person name="Raddatz G."/>
            <person name="Osoegawa K."/>
            <person name="Zhu B."/>
            <person name="Rapp A."/>
            <person name="Widaa S."/>
            <person name="Langford C."/>
            <person name="Yang F."/>
            <person name="Schuster S.C."/>
            <person name="Carter N.P."/>
            <person name="Harrow J."/>
            <person name="Ning Z."/>
            <person name="Herrero J."/>
            <person name="Searle S.M."/>
            <person name="Enright A."/>
            <person name="Geisler R."/>
            <person name="Plasterk R.H."/>
            <person name="Lee C."/>
            <person name="Westerfield M."/>
            <person name="de Jong P.J."/>
            <person name="Zon L.I."/>
            <person name="Postlethwait J.H."/>
            <person name="Nusslein-Volhard C."/>
            <person name="Hubbard T.J."/>
            <person name="Roest Crollius H."/>
            <person name="Rogers J."/>
            <person name="Stemple D.L."/>
        </authorList>
    </citation>
    <scope>NUCLEOTIDE SEQUENCE [LARGE SCALE GENOMIC DNA]</scope>
</reference>
<evidence type="ECO:0000256" key="3">
    <source>
        <dbReference type="ARBA" id="ARBA00022729"/>
    </source>
</evidence>
<evidence type="ECO:0000256" key="4">
    <source>
        <dbReference type="ARBA" id="ARBA00022989"/>
    </source>
</evidence>
<dbReference type="CDD" id="cd22624">
    <property type="entry name" value="Kunitz_HAI1_2-like"/>
    <property type="match status" value="1"/>
</dbReference>
<organism evidence="14">
    <name type="scientific">Danio rerio</name>
    <name type="common">Zebrafish</name>
    <name type="synonym">Brachydanio rerio</name>
    <dbReference type="NCBI Taxonomy" id="7955"/>
    <lineage>
        <taxon>Eukaryota</taxon>
        <taxon>Metazoa</taxon>
        <taxon>Chordata</taxon>
        <taxon>Craniata</taxon>
        <taxon>Vertebrata</taxon>
        <taxon>Euteleostomi</taxon>
        <taxon>Actinopterygii</taxon>
        <taxon>Neopterygii</taxon>
        <taxon>Teleostei</taxon>
        <taxon>Ostariophysi</taxon>
        <taxon>Cypriniformes</taxon>
        <taxon>Danionidae</taxon>
        <taxon>Danioninae</taxon>
        <taxon>Danio</taxon>
    </lineage>
</organism>
<evidence type="ECO:0000256" key="11">
    <source>
        <dbReference type="SAM" id="SignalP"/>
    </source>
</evidence>
<dbReference type="OrthoDB" id="2019384at2759"/>
<dbReference type="PRINTS" id="PR00759">
    <property type="entry name" value="BASICPTASE"/>
</dbReference>
<feature type="compositionally biased region" description="Polar residues" evidence="9">
    <location>
        <begin position="490"/>
        <end position="499"/>
    </location>
</feature>
<dbReference type="GO" id="GO:0008544">
    <property type="term" value="P:epidermis development"/>
    <property type="evidence" value="ECO:0000316"/>
    <property type="project" value="ZFIN"/>
</dbReference>
<keyword evidence="7" id="KW-0325">Glycoprotein</keyword>
<dbReference type="GeneID" id="797346"/>
<dbReference type="PROSITE" id="PS01209">
    <property type="entry name" value="LDLRA_1"/>
    <property type="match status" value="1"/>
</dbReference>
<dbReference type="FunFam" id="2.60.40.10:FF:000061">
    <property type="entry name" value="Dyslexia-associated protein KIAA0319 homolog"/>
    <property type="match status" value="1"/>
</dbReference>
<comment type="subcellular location">
    <subcellularLocation>
        <location evidence="1">Membrane</location>
    </subcellularLocation>
</comment>
<reference evidence="16" key="2">
    <citation type="journal article" date="2007" name="Development">
        <title>Inactivation of serine protease Matriptase1a by its inhibitor Hai1 is required for epithelial integrity of the zebrafish epidermis.</title>
        <authorList>
            <person name="Carney T.J."/>
            <person name="von der Hardt S."/>
            <person name="Sonntag C."/>
            <person name="Amsterdam A."/>
            <person name="Topczewski J."/>
            <person name="Hopkins N."/>
            <person name="Hammerschmidt M."/>
        </authorList>
    </citation>
    <scope>NUCLEOTIDE SEQUENCE</scope>
</reference>
<evidence type="ECO:0000256" key="1">
    <source>
        <dbReference type="ARBA" id="ARBA00004370"/>
    </source>
</evidence>
<dbReference type="Reactome" id="R-DRE-8852405">
    <property type="pathway name" value="Signaling by MST1"/>
</dbReference>
<evidence type="ECO:0000256" key="10">
    <source>
        <dbReference type="SAM" id="Phobius"/>
    </source>
</evidence>
<evidence type="ECO:0000256" key="6">
    <source>
        <dbReference type="ARBA" id="ARBA00023157"/>
    </source>
</evidence>
<dbReference type="FunFam" id="4.10.410.10:FF:000020">
    <property type="entry name" value="Collagen, type VI, alpha 3"/>
    <property type="match status" value="1"/>
</dbReference>
<evidence type="ECO:0000313" key="14">
    <source>
        <dbReference type="EMBL" id="AAI55552.1"/>
    </source>
</evidence>
<dbReference type="InterPro" id="IPR002223">
    <property type="entry name" value="Kunitz_BPTI"/>
</dbReference>
<dbReference type="Pfam" id="PF00014">
    <property type="entry name" value="Kunitz_BPTI"/>
    <property type="match status" value="2"/>
</dbReference>